<evidence type="ECO:0000256" key="1">
    <source>
        <dbReference type="SAM" id="SignalP"/>
    </source>
</evidence>
<sequence>MSLLFLFFFLALFLCNSVTFRHCWRGGGYRSTIGCLFFKTNDMVQAVEASDSVRNKVSFSIFEFLDREVSLKGKLKVLDHQWIQVIFEPPEFFILNSFMHNLLSIVSISVQSLVYFMEGRLMLLSSEFSCSNLKYKVQLSSGERYPVPDKSTPVCITDGDGGNQEGLAGRFLDP</sequence>
<name>A0A2P5XB52_GOSBA</name>
<feature type="chain" id="PRO_5015165418" evidence="1">
    <location>
        <begin position="18"/>
        <end position="174"/>
    </location>
</feature>
<protein>
    <submittedName>
        <fullName evidence="2">Uncharacterized protein</fullName>
    </submittedName>
</protein>
<organism evidence="2 3">
    <name type="scientific">Gossypium barbadense</name>
    <name type="common">Sea Island cotton</name>
    <name type="synonym">Hibiscus barbadensis</name>
    <dbReference type="NCBI Taxonomy" id="3634"/>
    <lineage>
        <taxon>Eukaryota</taxon>
        <taxon>Viridiplantae</taxon>
        <taxon>Streptophyta</taxon>
        <taxon>Embryophyta</taxon>
        <taxon>Tracheophyta</taxon>
        <taxon>Spermatophyta</taxon>
        <taxon>Magnoliopsida</taxon>
        <taxon>eudicotyledons</taxon>
        <taxon>Gunneridae</taxon>
        <taxon>Pentapetalae</taxon>
        <taxon>rosids</taxon>
        <taxon>malvids</taxon>
        <taxon>Malvales</taxon>
        <taxon>Malvaceae</taxon>
        <taxon>Malvoideae</taxon>
        <taxon>Gossypium</taxon>
    </lineage>
</organism>
<proteinExistence type="predicted"/>
<dbReference type="EMBL" id="KZ665276">
    <property type="protein sequence ID" value="PPS00566.1"/>
    <property type="molecule type" value="Genomic_DNA"/>
</dbReference>
<gene>
    <name evidence="2" type="ORF">GOBAR_AA20083</name>
</gene>
<reference evidence="2 3" key="1">
    <citation type="submission" date="2015-01" db="EMBL/GenBank/DDBJ databases">
        <title>Genome of allotetraploid Gossypium barbadense reveals genomic plasticity and fiber elongation in cotton evolution.</title>
        <authorList>
            <person name="Chen X."/>
            <person name="Liu X."/>
            <person name="Zhao B."/>
            <person name="Zheng H."/>
            <person name="Hu Y."/>
            <person name="Lu G."/>
            <person name="Yang C."/>
            <person name="Chen J."/>
            <person name="Shan C."/>
            <person name="Zhang L."/>
            <person name="Zhou Y."/>
            <person name="Wang L."/>
            <person name="Guo W."/>
            <person name="Bai Y."/>
            <person name="Ruan J."/>
            <person name="Shangguan X."/>
            <person name="Mao Y."/>
            <person name="Jiang J."/>
            <person name="Zhu Y."/>
            <person name="Lei J."/>
            <person name="Kang H."/>
            <person name="Chen S."/>
            <person name="He X."/>
            <person name="Wang R."/>
            <person name="Wang Y."/>
            <person name="Chen J."/>
            <person name="Wang L."/>
            <person name="Yu S."/>
            <person name="Wang B."/>
            <person name="Wei J."/>
            <person name="Song S."/>
            <person name="Lu X."/>
            <person name="Gao Z."/>
            <person name="Gu W."/>
            <person name="Deng X."/>
            <person name="Ma D."/>
            <person name="Wang S."/>
            <person name="Liang W."/>
            <person name="Fang L."/>
            <person name="Cai C."/>
            <person name="Zhu X."/>
            <person name="Zhou B."/>
            <person name="Zhang Y."/>
            <person name="Chen Z."/>
            <person name="Xu S."/>
            <person name="Zhu R."/>
            <person name="Wang S."/>
            <person name="Zhang T."/>
            <person name="Zhao G."/>
        </authorList>
    </citation>
    <scope>NUCLEOTIDE SEQUENCE [LARGE SCALE GENOMIC DNA]</scope>
    <source>
        <strain evidence="3">cv. Xinhai21</strain>
        <tissue evidence="2">Leaf</tissue>
    </source>
</reference>
<feature type="signal peptide" evidence="1">
    <location>
        <begin position="1"/>
        <end position="17"/>
    </location>
</feature>
<dbReference type="Proteomes" id="UP000239757">
    <property type="component" value="Unassembled WGS sequence"/>
</dbReference>
<accession>A0A2P5XB52</accession>
<dbReference type="AlphaFoldDB" id="A0A2P5XB52"/>
<keyword evidence="1" id="KW-0732">Signal</keyword>
<dbReference type="OrthoDB" id="45007at2759"/>
<evidence type="ECO:0000313" key="3">
    <source>
        <dbReference type="Proteomes" id="UP000239757"/>
    </source>
</evidence>
<evidence type="ECO:0000313" key="2">
    <source>
        <dbReference type="EMBL" id="PPS00566.1"/>
    </source>
</evidence>